<evidence type="ECO:0000256" key="5">
    <source>
        <dbReference type="ARBA" id="ARBA00023136"/>
    </source>
</evidence>
<comment type="subcellular location">
    <subcellularLocation>
        <location evidence="1">Membrane</location>
        <topology evidence="1">Single-pass membrane protein</topology>
    </subcellularLocation>
</comment>
<feature type="compositionally biased region" description="Low complexity" evidence="10">
    <location>
        <begin position="233"/>
        <end position="267"/>
    </location>
</feature>
<evidence type="ECO:0000256" key="3">
    <source>
        <dbReference type="ARBA" id="ARBA00022729"/>
    </source>
</evidence>
<evidence type="ECO:0000313" key="14">
    <source>
        <dbReference type="Proteomes" id="UP001046870"/>
    </source>
</evidence>
<keyword evidence="4 11" id="KW-1133">Transmembrane helix</keyword>
<evidence type="ECO:0000256" key="4">
    <source>
        <dbReference type="ARBA" id="ARBA00022989"/>
    </source>
</evidence>
<dbReference type="SMART" id="SM00445">
    <property type="entry name" value="LINK"/>
    <property type="match status" value="1"/>
</dbReference>
<dbReference type="PROSITE" id="PS50963">
    <property type="entry name" value="LINK_2"/>
    <property type="match status" value="1"/>
</dbReference>
<evidence type="ECO:0000256" key="10">
    <source>
        <dbReference type="SAM" id="MobiDB-lite"/>
    </source>
</evidence>
<dbReference type="Gene3D" id="3.10.100.10">
    <property type="entry name" value="Mannose-Binding Protein A, subunit A"/>
    <property type="match status" value="1"/>
</dbReference>
<evidence type="ECO:0000256" key="11">
    <source>
        <dbReference type="SAM" id="Phobius"/>
    </source>
</evidence>
<keyword evidence="3" id="KW-0732">Signal</keyword>
<comment type="caution">
    <text evidence="13">The sequence shown here is derived from an EMBL/GenBank/DDBJ whole genome shotgun (WGS) entry which is preliminary data.</text>
</comment>
<feature type="region of interest" description="Disordered" evidence="10">
    <location>
        <begin position="178"/>
        <end position="205"/>
    </location>
</feature>
<dbReference type="GO" id="GO:0005540">
    <property type="term" value="F:hyaluronic acid binding"/>
    <property type="evidence" value="ECO:0007669"/>
    <property type="project" value="InterPro"/>
</dbReference>
<dbReference type="GO" id="GO:0004888">
    <property type="term" value="F:transmembrane signaling receptor activity"/>
    <property type="evidence" value="ECO:0007669"/>
    <property type="project" value="TreeGrafter"/>
</dbReference>
<dbReference type="SUPFAM" id="SSF56436">
    <property type="entry name" value="C-type lectin-like"/>
    <property type="match status" value="1"/>
</dbReference>
<comment type="caution">
    <text evidence="9">Lacks conserved residue(s) required for the propagation of feature annotation.</text>
</comment>
<evidence type="ECO:0000313" key="13">
    <source>
        <dbReference type="EMBL" id="KAG7473721.1"/>
    </source>
</evidence>
<keyword evidence="2 11" id="KW-0812">Transmembrane</keyword>
<keyword evidence="8" id="KW-0325">Glycoprotein</keyword>
<feature type="non-terminal residue" evidence="13">
    <location>
        <position position="1"/>
    </location>
</feature>
<keyword evidence="6 9" id="KW-1015">Disulfide bond</keyword>
<evidence type="ECO:0000256" key="7">
    <source>
        <dbReference type="ARBA" id="ARBA00023170"/>
    </source>
</evidence>
<feature type="domain" description="Link" evidence="12">
    <location>
        <begin position="79"/>
        <end position="170"/>
    </location>
</feature>
<dbReference type="Pfam" id="PF00193">
    <property type="entry name" value="Xlink"/>
    <property type="match status" value="1"/>
</dbReference>
<dbReference type="AlphaFoldDB" id="A0A9D3TAC5"/>
<feature type="region of interest" description="Disordered" evidence="10">
    <location>
        <begin position="365"/>
        <end position="391"/>
    </location>
</feature>
<evidence type="ECO:0000256" key="1">
    <source>
        <dbReference type="ARBA" id="ARBA00004167"/>
    </source>
</evidence>
<evidence type="ECO:0000256" key="2">
    <source>
        <dbReference type="ARBA" id="ARBA00022692"/>
    </source>
</evidence>
<feature type="transmembrane region" description="Helical" evidence="11">
    <location>
        <begin position="37"/>
        <end position="59"/>
    </location>
</feature>
<keyword evidence="5 11" id="KW-0472">Membrane</keyword>
<dbReference type="InterPro" id="IPR016186">
    <property type="entry name" value="C-type_lectin-like/link_sf"/>
</dbReference>
<feature type="disulfide bond" evidence="9">
    <location>
        <begin position="125"/>
        <end position="146"/>
    </location>
</feature>
<evidence type="ECO:0000259" key="12">
    <source>
        <dbReference type="PROSITE" id="PS50963"/>
    </source>
</evidence>
<feature type="region of interest" description="Disordered" evidence="10">
    <location>
        <begin position="217"/>
        <end position="294"/>
    </location>
</feature>
<feature type="transmembrane region" description="Helical" evidence="11">
    <location>
        <begin position="303"/>
        <end position="327"/>
    </location>
</feature>
<dbReference type="EMBL" id="JAFDVH010000007">
    <property type="protein sequence ID" value="KAG7473721.1"/>
    <property type="molecule type" value="Genomic_DNA"/>
</dbReference>
<evidence type="ECO:0000256" key="8">
    <source>
        <dbReference type="ARBA" id="ARBA00023180"/>
    </source>
</evidence>
<dbReference type="OrthoDB" id="9938473at2759"/>
<sequence length="391" mass="42289">LPSSTCRKPLLGLPPSRHSDPLVVPVLSSAADLRHSVAMAGVWLISCHFLTLAIFALTLDPRQIKVYPENGAISGVFEASFLNPQNRPIYSFNASQARAVCQLLNVVIASKAQVEEAHKNGLETCRFGWIDEQIAVIPRITPSQGCGQNRVGIVVWRAIPSKLFDVFCFKSQDEAKQLHDTTTHVPTTSKSTTGVPTTPTTTPTVPILHQSTQSALSTSCPHCHSTATPPSPSSSSSSSFSLSLSSSSSPSSPHPLSSSPSRSLSPSASPPPLISTQSFTPHSPTDEPVEPELKNTTESSIGAVPIALLILAVILLVLAAVAALWYYKINRISFSFWRRGQQKEDIETEVWEHFCIKDLKEQQAGIEMNGSRKNSSDMSLDEDPETRTDSP</sequence>
<dbReference type="GO" id="GO:0005886">
    <property type="term" value="C:plasma membrane"/>
    <property type="evidence" value="ECO:0007669"/>
    <property type="project" value="TreeGrafter"/>
</dbReference>
<gene>
    <name evidence="13" type="ORF">MATL_G00098850</name>
</gene>
<dbReference type="GO" id="GO:0007155">
    <property type="term" value="P:cell adhesion"/>
    <property type="evidence" value="ECO:0007669"/>
    <property type="project" value="InterPro"/>
</dbReference>
<dbReference type="InterPro" id="IPR043210">
    <property type="entry name" value="CD44_antigen-like"/>
</dbReference>
<dbReference type="PANTHER" id="PTHR10225">
    <property type="entry name" value="HYALURONAN RECEPTOR"/>
    <property type="match status" value="1"/>
</dbReference>
<name>A0A9D3TAC5_MEGAT</name>
<evidence type="ECO:0000256" key="9">
    <source>
        <dbReference type="PROSITE-ProRule" id="PRU00323"/>
    </source>
</evidence>
<keyword evidence="14" id="KW-1185">Reference proteome</keyword>
<organism evidence="13 14">
    <name type="scientific">Megalops atlanticus</name>
    <name type="common">Tarpon</name>
    <name type="synonym">Clupea gigantea</name>
    <dbReference type="NCBI Taxonomy" id="7932"/>
    <lineage>
        <taxon>Eukaryota</taxon>
        <taxon>Metazoa</taxon>
        <taxon>Chordata</taxon>
        <taxon>Craniata</taxon>
        <taxon>Vertebrata</taxon>
        <taxon>Euteleostomi</taxon>
        <taxon>Actinopterygii</taxon>
        <taxon>Neopterygii</taxon>
        <taxon>Teleostei</taxon>
        <taxon>Elopiformes</taxon>
        <taxon>Megalopidae</taxon>
        <taxon>Megalops</taxon>
    </lineage>
</organism>
<feature type="compositionally biased region" description="Polar residues" evidence="10">
    <location>
        <begin position="217"/>
        <end position="228"/>
    </location>
</feature>
<proteinExistence type="predicted"/>
<dbReference type="Proteomes" id="UP001046870">
    <property type="component" value="Chromosome 7"/>
</dbReference>
<keyword evidence="7" id="KW-0675">Receptor</keyword>
<dbReference type="InterPro" id="IPR016187">
    <property type="entry name" value="CTDL_fold"/>
</dbReference>
<protein>
    <recommendedName>
        <fullName evidence="12">Link domain-containing protein</fullName>
    </recommendedName>
</protein>
<dbReference type="PANTHER" id="PTHR10225:SF2">
    <property type="entry name" value="LYMPHATIC VESSEL ENDOTHELIAL HYALURONIC ACID RECEPTOR 1"/>
    <property type="match status" value="1"/>
</dbReference>
<dbReference type="InterPro" id="IPR000538">
    <property type="entry name" value="Link_dom"/>
</dbReference>
<dbReference type="PRINTS" id="PR01265">
    <property type="entry name" value="LINKMODULE"/>
</dbReference>
<evidence type="ECO:0000256" key="6">
    <source>
        <dbReference type="ARBA" id="ARBA00023157"/>
    </source>
</evidence>
<accession>A0A9D3TAC5</accession>
<reference evidence="13" key="1">
    <citation type="submission" date="2021-01" db="EMBL/GenBank/DDBJ databases">
        <authorList>
            <person name="Zahm M."/>
            <person name="Roques C."/>
            <person name="Cabau C."/>
            <person name="Klopp C."/>
            <person name="Donnadieu C."/>
            <person name="Jouanno E."/>
            <person name="Lampietro C."/>
            <person name="Louis A."/>
            <person name="Herpin A."/>
            <person name="Echchiki A."/>
            <person name="Berthelot C."/>
            <person name="Parey E."/>
            <person name="Roest-Crollius H."/>
            <person name="Braasch I."/>
            <person name="Postlethwait J."/>
            <person name="Bobe J."/>
            <person name="Montfort J."/>
            <person name="Bouchez O."/>
            <person name="Begum T."/>
            <person name="Mejri S."/>
            <person name="Adams A."/>
            <person name="Chen W.-J."/>
            <person name="Guiguen Y."/>
        </authorList>
    </citation>
    <scope>NUCLEOTIDE SEQUENCE</scope>
    <source>
        <strain evidence="13">YG-15Mar2019-1</strain>
        <tissue evidence="13">Brain</tissue>
    </source>
</reference>
<dbReference type="PROSITE" id="PS01241">
    <property type="entry name" value="LINK_1"/>
    <property type="match status" value="1"/>
</dbReference>
<feature type="compositionally biased region" description="Low complexity" evidence="10">
    <location>
        <begin position="183"/>
        <end position="205"/>
    </location>
</feature>